<keyword evidence="2" id="KW-1185">Reference proteome</keyword>
<gene>
    <name evidence="1" type="ORF">QYM36_010154</name>
</gene>
<dbReference type="AlphaFoldDB" id="A0AA88HZU4"/>
<feature type="non-terminal residue" evidence="1">
    <location>
        <position position="206"/>
    </location>
</feature>
<organism evidence="1 2">
    <name type="scientific">Artemia franciscana</name>
    <name type="common">Brine shrimp</name>
    <name type="synonym">Artemia sanfranciscana</name>
    <dbReference type="NCBI Taxonomy" id="6661"/>
    <lineage>
        <taxon>Eukaryota</taxon>
        <taxon>Metazoa</taxon>
        <taxon>Ecdysozoa</taxon>
        <taxon>Arthropoda</taxon>
        <taxon>Crustacea</taxon>
        <taxon>Branchiopoda</taxon>
        <taxon>Anostraca</taxon>
        <taxon>Artemiidae</taxon>
        <taxon>Artemia</taxon>
    </lineage>
</organism>
<name>A0AA88HZU4_ARTSF</name>
<proteinExistence type="predicted"/>
<dbReference type="EMBL" id="JAVRJZ010000012">
    <property type="protein sequence ID" value="KAK2715441.1"/>
    <property type="molecule type" value="Genomic_DNA"/>
</dbReference>
<sequence length="206" mass="24250">NVATLVNAVKDAKIKCPLHFGIVRHIPDDDTVMDLSSMIENCLKAERIRNTHSFNLFFESKADLLKSLEKPLTFGYEEHRIQEYRYLLMRCYNYLKPVKTLFYVLAAQMTTRTQERTLALRVKHAGVINKYSDRLLRNPNEIWWFIGKMNTQWDSNEYTSPSEHKWVKYYTSKSSPPDTTLQDEFFSALDMALDDYESRPGFMINL</sequence>
<dbReference type="Proteomes" id="UP001187531">
    <property type="component" value="Unassembled WGS sequence"/>
</dbReference>
<reference evidence="1" key="1">
    <citation type="submission" date="2023-07" db="EMBL/GenBank/DDBJ databases">
        <title>Chromosome-level genome assembly of Artemia franciscana.</title>
        <authorList>
            <person name="Jo E."/>
        </authorList>
    </citation>
    <scope>NUCLEOTIDE SEQUENCE</scope>
    <source>
        <tissue evidence="1">Whole body</tissue>
    </source>
</reference>
<accession>A0AA88HZU4</accession>
<evidence type="ECO:0000313" key="1">
    <source>
        <dbReference type="EMBL" id="KAK2715441.1"/>
    </source>
</evidence>
<protein>
    <submittedName>
        <fullName evidence="1">Uncharacterized protein</fullName>
    </submittedName>
</protein>
<evidence type="ECO:0000313" key="2">
    <source>
        <dbReference type="Proteomes" id="UP001187531"/>
    </source>
</evidence>
<comment type="caution">
    <text evidence="1">The sequence shown here is derived from an EMBL/GenBank/DDBJ whole genome shotgun (WGS) entry which is preliminary data.</text>
</comment>